<organism evidence="2 3">
    <name type="scientific">Gossypium australe</name>
    <dbReference type="NCBI Taxonomy" id="47621"/>
    <lineage>
        <taxon>Eukaryota</taxon>
        <taxon>Viridiplantae</taxon>
        <taxon>Streptophyta</taxon>
        <taxon>Embryophyta</taxon>
        <taxon>Tracheophyta</taxon>
        <taxon>Spermatophyta</taxon>
        <taxon>Magnoliopsida</taxon>
        <taxon>eudicotyledons</taxon>
        <taxon>Gunneridae</taxon>
        <taxon>Pentapetalae</taxon>
        <taxon>rosids</taxon>
        <taxon>malvids</taxon>
        <taxon>Malvales</taxon>
        <taxon>Malvaceae</taxon>
        <taxon>Malvoideae</taxon>
        <taxon>Gossypium</taxon>
    </lineage>
</organism>
<dbReference type="OrthoDB" id="996762at2759"/>
<dbReference type="PANTHER" id="PTHR46148">
    <property type="entry name" value="CHROMO DOMAIN-CONTAINING PROTEIN"/>
    <property type="match status" value="1"/>
</dbReference>
<feature type="domain" description="Tf2-1-like SH3-like" evidence="1">
    <location>
        <begin position="42"/>
        <end position="100"/>
    </location>
</feature>
<proteinExistence type="predicted"/>
<evidence type="ECO:0000313" key="2">
    <source>
        <dbReference type="EMBL" id="KAA3466384.1"/>
    </source>
</evidence>
<keyword evidence="3" id="KW-1185">Reference proteome</keyword>
<dbReference type="Proteomes" id="UP000325315">
    <property type="component" value="Unassembled WGS sequence"/>
</dbReference>
<dbReference type="PANTHER" id="PTHR46148:SF44">
    <property type="entry name" value="GAG-POL POLYPROTEIN"/>
    <property type="match status" value="1"/>
</dbReference>
<evidence type="ECO:0000259" key="1">
    <source>
        <dbReference type="Pfam" id="PF24626"/>
    </source>
</evidence>
<sequence>MELNKRKIVGLDVVCEIEEKVKIIRDHLKIAQDECKSYVDLKSKEIYFEVGDKKRKLSPRFVGAYEILDKVRPMVYRLALPPRLSKIHNVFHVSMLRSYRSNLNHVIHVEEVEVESNLSYEEEFIRILAKEDKELRNKRILLVKVLWRNHLT</sequence>
<dbReference type="InterPro" id="IPR056924">
    <property type="entry name" value="SH3_Tf2-1"/>
</dbReference>
<comment type="caution">
    <text evidence="2">The sequence shown here is derived from an EMBL/GenBank/DDBJ whole genome shotgun (WGS) entry which is preliminary data.</text>
</comment>
<dbReference type="AlphaFoldDB" id="A0A5B6VBE7"/>
<evidence type="ECO:0000313" key="3">
    <source>
        <dbReference type="Proteomes" id="UP000325315"/>
    </source>
</evidence>
<accession>A0A5B6VBE7</accession>
<dbReference type="Pfam" id="PF24626">
    <property type="entry name" value="SH3_Tf2-1"/>
    <property type="match status" value="1"/>
</dbReference>
<protein>
    <submittedName>
        <fullName evidence="2">Pol protein</fullName>
    </submittedName>
</protein>
<dbReference type="EMBL" id="SMMG02000007">
    <property type="protein sequence ID" value="KAA3466384.1"/>
    <property type="molecule type" value="Genomic_DNA"/>
</dbReference>
<reference evidence="3" key="1">
    <citation type="journal article" date="2019" name="Plant Biotechnol. J.">
        <title>Genome sequencing of the Australian wild diploid species Gossypium australe highlights disease resistance and delayed gland morphogenesis.</title>
        <authorList>
            <person name="Cai Y."/>
            <person name="Cai X."/>
            <person name="Wang Q."/>
            <person name="Wang P."/>
            <person name="Zhang Y."/>
            <person name="Cai C."/>
            <person name="Xu Y."/>
            <person name="Wang K."/>
            <person name="Zhou Z."/>
            <person name="Wang C."/>
            <person name="Geng S."/>
            <person name="Li B."/>
            <person name="Dong Q."/>
            <person name="Hou Y."/>
            <person name="Wang H."/>
            <person name="Ai P."/>
            <person name="Liu Z."/>
            <person name="Yi F."/>
            <person name="Sun M."/>
            <person name="An G."/>
            <person name="Cheng J."/>
            <person name="Zhang Y."/>
            <person name="Shi Q."/>
            <person name="Xie Y."/>
            <person name="Shi X."/>
            <person name="Chang Y."/>
            <person name="Huang F."/>
            <person name="Chen Y."/>
            <person name="Hong S."/>
            <person name="Mi L."/>
            <person name="Sun Q."/>
            <person name="Zhang L."/>
            <person name="Zhou B."/>
            <person name="Peng R."/>
            <person name="Zhang X."/>
            <person name="Liu F."/>
        </authorList>
    </citation>
    <scope>NUCLEOTIDE SEQUENCE [LARGE SCALE GENOMIC DNA]</scope>
    <source>
        <strain evidence="3">cv. PA1801</strain>
    </source>
</reference>
<gene>
    <name evidence="2" type="ORF">EPI10_001479</name>
</gene>
<name>A0A5B6VBE7_9ROSI</name>